<evidence type="ECO:0000256" key="1">
    <source>
        <dbReference type="SAM" id="MobiDB-lite"/>
    </source>
</evidence>
<dbReference type="RefSeq" id="WP_007921747.1">
    <property type="nucleotide sequence ID" value="NZ_ADVG01000005.1"/>
</dbReference>
<sequence>MHLNTWNEFRHAVYGCFLQGKDALFNLLDALLSECEAQSLIELSLSPHFQRTWDSVYEALSDGKIDEGRLRELFLEYLARPALDQPLRIGIDASNIARPKAVTSPDRSGQKVPNLPDGEQAITYGWQFSTVVALPATPGSWTYVLDQRRIETSTTAAQVAALQLARLAPHLPKNTLAYMDRGYDSAWLWCQLSGLPITGTLIRLKGNRCFYRPAPPPTGKRGAPRKWGDKLQPSDKATHADRLCCKNAERNTRNGSALAYS</sequence>
<dbReference type="InterPro" id="IPR038721">
    <property type="entry name" value="IS701-like_DDE_dom"/>
</dbReference>
<proteinExistence type="predicted"/>
<dbReference type="AlphaFoldDB" id="D6U745"/>
<dbReference type="OrthoDB" id="143334at2"/>
<dbReference type="InParanoid" id="D6U745"/>
<accession>D6U745</accession>
<organism evidence="3 4">
    <name type="scientific">Ktedonobacter racemifer DSM 44963</name>
    <dbReference type="NCBI Taxonomy" id="485913"/>
    <lineage>
        <taxon>Bacteria</taxon>
        <taxon>Bacillati</taxon>
        <taxon>Chloroflexota</taxon>
        <taxon>Ktedonobacteria</taxon>
        <taxon>Ktedonobacterales</taxon>
        <taxon>Ktedonobacteraceae</taxon>
        <taxon>Ktedonobacter</taxon>
    </lineage>
</organism>
<dbReference type="Pfam" id="PF13546">
    <property type="entry name" value="DDE_5"/>
    <property type="match status" value="1"/>
</dbReference>
<dbReference type="eggNOG" id="COG3385">
    <property type="taxonomic scope" value="Bacteria"/>
</dbReference>
<evidence type="ECO:0000313" key="4">
    <source>
        <dbReference type="Proteomes" id="UP000004508"/>
    </source>
</evidence>
<dbReference type="EMBL" id="ADVG01000005">
    <property type="protein sequence ID" value="EFH79706.1"/>
    <property type="molecule type" value="Genomic_DNA"/>
</dbReference>
<protein>
    <recommendedName>
        <fullName evidence="2">Transposase IS701-like DDE domain-containing protein</fullName>
    </recommendedName>
</protein>
<comment type="caution">
    <text evidence="3">The sequence shown here is derived from an EMBL/GenBank/DDBJ whole genome shotgun (WGS) entry which is preliminary data.</text>
</comment>
<evidence type="ECO:0000259" key="2">
    <source>
        <dbReference type="Pfam" id="PF13546"/>
    </source>
</evidence>
<reference evidence="3 4" key="1">
    <citation type="journal article" date="2011" name="Stand. Genomic Sci.">
        <title>Non-contiguous finished genome sequence and contextual data of the filamentous soil bacterium Ktedonobacter racemifer type strain (SOSP1-21).</title>
        <authorList>
            <person name="Chang Y.J."/>
            <person name="Land M."/>
            <person name="Hauser L."/>
            <person name="Chertkov O."/>
            <person name="Del Rio T.G."/>
            <person name="Nolan M."/>
            <person name="Copeland A."/>
            <person name="Tice H."/>
            <person name="Cheng J.F."/>
            <person name="Lucas S."/>
            <person name="Han C."/>
            <person name="Goodwin L."/>
            <person name="Pitluck S."/>
            <person name="Ivanova N."/>
            <person name="Ovchinikova G."/>
            <person name="Pati A."/>
            <person name="Chen A."/>
            <person name="Palaniappan K."/>
            <person name="Mavromatis K."/>
            <person name="Liolios K."/>
            <person name="Brettin T."/>
            <person name="Fiebig A."/>
            <person name="Rohde M."/>
            <person name="Abt B."/>
            <person name="Goker M."/>
            <person name="Detter J.C."/>
            <person name="Woyke T."/>
            <person name="Bristow J."/>
            <person name="Eisen J.A."/>
            <person name="Markowitz V."/>
            <person name="Hugenholtz P."/>
            <person name="Kyrpides N.C."/>
            <person name="Klenk H.P."/>
            <person name="Lapidus A."/>
        </authorList>
    </citation>
    <scope>NUCLEOTIDE SEQUENCE [LARGE SCALE GENOMIC DNA]</scope>
    <source>
        <strain evidence="4">DSM 44963</strain>
    </source>
</reference>
<keyword evidence="4" id="KW-1185">Reference proteome</keyword>
<dbReference type="InterPro" id="IPR012337">
    <property type="entry name" value="RNaseH-like_sf"/>
</dbReference>
<name>D6U745_KTERA</name>
<feature type="region of interest" description="Disordered" evidence="1">
    <location>
        <begin position="213"/>
        <end position="239"/>
    </location>
</feature>
<dbReference type="SUPFAM" id="SSF53098">
    <property type="entry name" value="Ribonuclease H-like"/>
    <property type="match status" value="1"/>
</dbReference>
<evidence type="ECO:0000313" key="3">
    <source>
        <dbReference type="EMBL" id="EFH79706.1"/>
    </source>
</evidence>
<feature type="domain" description="Transposase IS701-like DDE" evidence="2">
    <location>
        <begin position="14"/>
        <end position="244"/>
    </location>
</feature>
<gene>
    <name evidence="3" type="ORF">Krac_0197</name>
</gene>
<dbReference type="Proteomes" id="UP000004508">
    <property type="component" value="Unassembled WGS sequence"/>
</dbReference>
<dbReference type="STRING" id="485913.Krac_0197"/>
<feature type="compositionally biased region" description="Basic and acidic residues" evidence="1">
    <location>
        <begin position="226"/>
        <end position="239"/>
    </location>
</feature>